<accession>A0A1B0ZLM5</accession>
<dbReference type="EMBL" id="CP015124">
    <property type="protein sequence ID" value="ANP35063.1"/>
    <property type="molecule type" value="Genomic_DNA"/>
</dbReference>
<evidence type="ECO:0000313" key="1">
    <source>
        <dbReference type="EMBL" id="ANP35063.1"/>
    </source>
</evidence>
<reference evidence="1 2" key="1">
    <citation type="submission" date="2016-04" db="EMBL/GenBank/DDBJ databases">
        <authorList>
            <person name="Evans L.H."/>
            <person name="Alamgir A."/>
            <person name="Owens N."/>
            <person name="Weber N.D."/>
            <person name="Virtaneva K."/>
            <person name="Barbian K."/>
            <person name="Babar A."/>
            <person name="Rosenke K."/>
        </authorList>
    </citation>
    <scope>NUCLEOTIDE SEQUENCE [LARGE SCALE GENOMIC DNA]</scope>
    <source>
        <strain evidence="1 2">JL2886</strain>
    </source>
</reference>
<name>A0A1B0ZLM5_9RHOB</name>
<dbReference type="AlphaFoldDB" id="A0A1B0ZLM5"/>
<protein>
    <submittedName>
        <fullName evidence="1">Uncharacterized protein</fullName>
    </submittedName>
</protein>
<proteinExistence type="predicted"/>
<organism evidence="1 2">
    <name type="scientific">Phaeobacter gallaeciensis</name>
    <dbReference type="NCBI Taxonomy" id="60890"/>
    <lineage>
        <taxon>Bacteria</taxon>
        <taxon>Pseudomonadati</taxon>
        <taxon>Pseudomonadota</taxon>
        <taxon>Alphaproteobacteria</taxon>
        <taxon>Rhodobacterales</taxon>
        <taxon>Roseobacteraceae</taxon>
        <taxon>Phaeobacter</taxon>
    </lineage>
</organism>
<gene>
    <name evidence="1" type="ORF">JL2886_00127</name>
</gene>
<sequence>MVAAFQRRPDWIRFPVPSEAPHEVIYVKIRFKPDVER</sequence>
<dbReference type="Proteomes" id="UP000092565">
    <property type="component" value="Chromosome"/>
</dbReference>
<keyword evidence="2" id="KW-1185">Reference proteome</keyword>
<evidence type="ECO:0000313" key="2">
    <source>
        <dbReference type="Proteomes" id="UP000092565"/>
    </source>
</evidence>